<sequence>MAQPAGTNLGWGDMGVLLMGSNPFVEDSGESMLPTVAGQAQELSPRRLKIAEILPVSRTKELKDDAGTWEGTGVVLSSR</sequence>
<proteinExistence type="predicted"/>
<protein>
    <submittedName>
        <fullName evidence="1">Uncharacterized protein</fullName>
    </submittedName>
</protein>
<dbReference type="EMBL" id="JACSQC010000002">
    <property type="protein sequence ID" value="MBD8043071.1"/>
    <property type="molecule type" value="Genomic_DNA"/>
</dbReference>
<name>A0ABR8YFS3_9MICC</name>
<keyword evidence="2" id="KW-1185">Reference proteome</keyword>
<accession>A0ABR8YFS3</accession>
<reference evidence="1 2" key="1">
    <citation type="submission" date="2020-08" db="EMBL/GenBank/DDBJ databases">
        <title>A Genomic Blueprint of the Chicken Gut Microbiome.</title>
        <authorList>
            <person name="Gilroy R."/>
            <person name="Ravi A."/>
            <person name="Getino M."/>
            <person name="Pursley I."/>
            <person name="Horton D.L."/>
            <person name="Alikhan N.-F."/>
            <person name="Baker D."/>
            <person name="Gharbi K."/>
            <person name="Hall N."/>
            <person name="Watson M."/>
            <person name="Adriaenssens E.M."/>
            <person name="Foster-Nyarko E."/>
            <person name="Jarju S."/>
            <person name="Secka A."/>
            <person name="Antonio M."/>
            <person name="Oren A."/>
            <person name="Chaudhuri R."/>
            <person name="La Ragione R.M."/>
            <person name="Hildebrand F."/>
            <person name="Pallen M.J."/>
        </authorList>
    </citation>
    <scope>NUCLEOTIDE SEQUENCE [LARGE SCALE GENOMIC DNA]</scope>
    <source>
        <strain evidence="1 2">Sa2BUA2</strain>
    </source>
</reference>
<organism evidence="1 2">
    <name type="scientific">Arthrobacter pullicola</name>
    <dbReference type="NCBI Taxonomy" id="2762224"/>
    <lineage>
        <taxon>Bacteria</taxon>
        <taxon>Bacillati</taxon>
        <taxon>Actinomycetota</taxon>
        <taxon>Actinomycetes</taxon>
        <taxon>Micrococcales</taxon>
        <taxon>Micrococcaceae</taxon>
        <taxon>Arthrobacter</taxon>
    </lineage>
</organism>
<gene>
    <name evidence="1" type="ORF">H9638_04515</name>
</gene>
<dbReference type="Proteomes" id="UP000652763">
    <property type="component" value="Unassembled WGS sequence"/>
</dbReference>
<evidence type="ECO:0000313" key="1">
    <source>
        <dbReference type="EMBL" id="MBD8043071.1"/>
    </source>
</evidence>
<dbReference type="RefSeq" id="WP_191746016.1">
    <property type="nucleotide sequence ID" value="NZ_JACSQC010000002.1"/>
</dbReference>
<comment type="caution">
    <text evidence="1">The sequence shown here is derived from an EMBL/GenBank/DDBJ whole genome shotgun (WGS) entry which is preliminary data.</text>
</comment>
<evidence type="ECO:0000313" key="2">
    <source>
        <dbReference type="Proteomes" id="UP000652763"/>
    </source>
</evidence>